<comment type="caution">
    <text evidence="1">The sequence shown here is derived from an EMBL/GenBank/DDBJ whole genome shotgun (WGS) entry which is preliminary data.</text>
</comment>
<sequence>MNLYETSIPPKDIFLLQSVLDVWCKENHVNRKDASEEAKILISEYKNGTRSQIKLMDALFRRH</sequence>
<dbReference type="EMBL" id="JAUSVF010000003">
    <property type="protein sequence ID" value="MDQ0323578.1"/>
    <property type="molecule type" value="Genomic_DNA"/>
</dbReference>
<evidence type="ECO:0000313" key="1">
    <source>
        <dbReference type="EMBL" id="MDQ0323578.1"/>
    </source>
</evidence>
<dbReference type="Proteomes" id="UP001230207">
    <property type="component" value="Unassembled WGS sequence"/>
</dbReference>
<organism evidence="1 2">
    <name type="scientific">Pararhizobium capsulatum DSM 1112</name>
    <dbReference type="NCBI Taxonomy" id="1121113"/>
    <lineage>
        <taxon>Bacteria</taxon>
        <taxon>Pseudomonadati</taxon>
        <taxon>Pseudomonadota</taxon>
        <taxon>Alphaproteobacteria</taxon>
        <taxon>Hyphomicrobiales</taxon>
        <taxon>Rhizobiaceae</taxon>
        <taxon>Rhizobium/Agrobacterium group</taxon>
        <taxon>Pararhizobium</taxon>
    </lineage>
</organism>
<protein>
    <submittedName>
        <fullName evidence="1">Uncharacterized protein</fullName>
    </submittedName>
</protein>
<keyword evidence="2" id="KW-1185">Reference proteome</keyword>
<name>A0ABU0BZ91_9HYPH</name>
<accession>A0ABU0BZ91</accession>
<gene>
    <name evidence="1" type="ORF">QO002_005784</name>
</gene>
<proteinExistence type="predicted"/>
<reference evidence="1 2" key="1">
    <citation type="submission" date="2023-07" db="EMBL/GenBank/DDBJ databases">
        <title>Genomic Encyclopedia of Type Strains, Phase IV (KMG-IV): sequencing the most valuable type-strain genomes for metagenomic binning, comparative biology and taxonomic classification.</title>
        <authorList>
            <person name="Goeker M."/>
        </authorList>
    </citation>
    <scope>NUCLEOTIDE SEQUENCE [LARGE SCALE GENOMIC DNA]</scope>
    <source>
        <strain evidence="1 2">DSM 1112</strain>
    </source>
</reference>
<evidence type="ECO:0000313" key="2">
    <source>
        <dbReference type="Proteomes" id="UP001230207"/>
    </source>
</evidence>